<name>A0A017SSL9_ASPRC</name>
<proteinExistence type="predicted"/>
<gene>
    <name evidence="1" type="ORF">EURHEDRAFT_374348</name>
</gene>
<evidence type="ECO:0000313" key="2">
    <source>
        <dbReference type="Proteomes" id="UP000019804"/>
    </source>
</evidence>
<dbReference type="Proteomes" id="UP000019804">
    <property type="component" value="Unassembled WGS sequence"/>
</dbReference>
<dbReference type="AlphaFoldDB" id="A0A017SSL9"/>
<protein>
    <submittedName>
        <fullName evidence="1">Uncharacterized protein</fullName>
    </submittedName>
</protein>
<dbReference type="SUPFAM" id="SSF52777">
    <property type="entry name" value="CoA-dependent acyltransferases"/>
    <property type="match status" value="1"/>
</dbReference>
<accession>A0A017SSL9</accession>
<sequence length="218" mass="25019">MKVYLSDDQLLDLQFLEMAWKSIVQQPAVLRRVFVSSTSGKRAGVGKRLHCSHRLTFRNIPNGPGYVKVELHHGIAGTFGSLKIFRKLMCLYDNPQAELRGPSFQRHVDYILADNKLHYWQNFVAKAQPSIFTRLRTGKLPQRPDEGQQLEVKLDRKGVLAPVSSSRVSSSMFFHAAWPAFLRTLSQLFQRNVWLYLFRASQTCPFPTYLKLLAHTSV</sequence>
<dbReference type="RefSeq" id="XP_040642973.1">
    <property type="nucleotide sequence ID" value="XM_040778629.1"/>
</dbReference>
<evidence type="ECO:0000313" key="1">
    <source>
        <dbReference type="EMBL" id="EYE99285.1"/>
    </source>
</evidence>
<reference evidence="2" key="1">
    <citation type="journal article" date="2014" name="Nat. Commun.">
        <title>Genomic adaptations of the halophilic Dead Sea filamentous fungus Eurotium rubrum.</title>
        <authorList>
            <person name="Kis-Papo T."/>
            <person name="Weig A.R."/>
            <person name="Riley R."/>
            <person name="Persoh D."/>
            <person name="Salamov A."/>
            <person name="Sun H."/>
            <person name="Lipzen A."/>
            <person name="Wasser S.P."/>
            <person name="Rambold G."/>
            <person name="Grigoriev I.V."/>
            <person name="Nevo E."/>
        </authorList>
    </citation>
    <scope>NUCLEOTIDE SEQUENCE [LARGE SCALE GENOMIC DNA]</scope>
    <source>
        <strain evidence="2">CBS 135680</strain>
    </source>
</reference>
<dbReference type="HOGENOM" id="CLU_1266631_0_0_1"/>
<dbReference type="EMBL" id="KK088412">
    <property type="protein sequence ID" value="EYE99285.1"/>
    <property type="molecule type" value="Genomic_DNA"/>
</dbReference>
<organism evidence="1 2">
    <name type="scientific">Aspergillus ruber (strain CBS 135680)</name>
    <dbReference type="NCBI Taxonomy" id="1388766"/>
    <lineage>
        <taxon>Eukaryota</taxon>
        <taxon>Fungi</taxon>
        <taxon>Dikarya</taxon>
        <taxon>Ascomycota</taxon>
        <taxon>Pezizomycotina</taxon>
        <taxon>Eurotiomycetes</taxon>
        <taxon>Eurotiomycetidae</taxon>
        <taxon>Eurotiales</taxon>
        <taxon>Aspergillaceae</taxon>
        <taxon>Aspergillus</taxon>
        <taxon>Aspergillus subgen. Aspergillus</taxon>
    </lineage>
</organism>
<keyword evidence="2" id="KW-1185">Reference proteome</keyword>
<dbReference type="GeneID" id="63693753"/>